<dbReference type="PANTHER" id="PTHR47331:SF5">
    <property type="entry name" value="RIBONUCLEASE H"/>
    <property type="match status" value="1"/>
</dbReference>
<name>W2TZN0_NECAM</name>
<protein>
    <recommendedName>
        <fullName evidence="2">DUF5641 domain-containing protein</fullName>
    </recommendedName>
</protein>
<dbReference type="PANTHER" id="PTHR47331">
    <property type="entry name" value="PHD-TYPE DOMAIN-CONTAINING PROTEIN"/>
    <property type="match status" value="1"/>
</dbReference>
<dbReference type="OrthoDB" id="5852536at2759"/>
<dbReference type="Proteomes" id="UP000053676">
    <property type="component" value="Unassembled WGS sequence"/>
</dbReference>
<sequence length="382" mass="44885">MSEFESKTFCSAGFPQSSHPKERITKPNYPFERCGMDCMGPFNYKSIVSDENVIDYCANRPSFNFTASHSPWQGGVYERPVGIFKAAYKNAVGKELYDIETLKTLTAECTAICNSRPLNYVAEEKSCHPLRPIDFLRPTAIIATPRIDYNEQLEPCTDMQANLMELWEYTSEMLDCFWKRWKSEYLLALREQYKKSHKHPRLEEKSQPKLDDYVIIHDDSLKRGQWKLGQVTGSTNDFKRTVQLRLANRETITRPITDTPFAYQAANLAARDFCMLEAFIRDDYYINQRDMIVEKATILTAPLFIFTRSPYSCHSPELRRNPRNHYQARKTYLGHRRETRDMAIHHRDDRRDGANNHNAGQRPRSPPYHRLEYHRSHQHHFK</sequence>
<dbReference type="InterPro" id="IPR040676">
    <property type="entry name" value="DUF5641"/>
</dbReference>
<keyword evidence="4" id="KW-1185">Reference proteome</keyword>
<dbReference type="EMBL" id="KI657456">
    <property type="protein sequence ID" value="ETN87139.1"/>
    <property type="molecule type" value="Genomic_DNA"/>
</dbReference>
<dbReference type="CTD" id="25341342"/>
<dbReference type="KEGG" id="nai:NECAME_01298"/>
<proteinExistence type="predicted"/>
<evidence type="ECO:0000313" key="3">
    <source>
        <dbReference type="EMBL" id="ETN87139.1"/>
    </source>
</evidence>
<feature type="region of interest" description="Disordered" evidence="1">
    <location>
        <begin position="346"/>
        <end position="382"/>
    </location>
</feature>
<feature type="region of interest" description="Disordered" evidence="1">
    <location>
        <begin position="1"/>
        <end position="24"/>
    </location>
</feature>
<evidence type="ECO:0000259" key="2">
    <source>
        <dbReference type="Pfam" id="PF18701"/>
    </source>
</evidence>
<dbReference type="Pfam" id="PF18701">
    <property type="entry name" value="DUF5641"/>
    <property type="match status" value="1"/>
</dbReference>
<feature type="domain" description="DUF5641" evidence="2">
    <location>
        <begin position="167"/>
        <end position="257"/>
    </location>
</feature>
<evidence type="ECO:0000256" key="1">
    <source>
        <dbReference type="SAM" id="MobiDB-lite"/>
    </source>
</evidence>
<organism evidence="3 4">
    <name type="scientific">Necator americanus</name>
    <name type="common">Human hookworm</name>
    <dbReference type="NCBI Taxonomy" id="51031"/>
    <lineage>
        <taxon>Eukaryota</taxon>
        <taxon>Metazoa</taxon>
        <taxon>Ecdysozoa</taxon>
        <taxon>Nematoda</taxon>
        <taxon>Chromadorea</taxon>
        <taxon>Rhabditida</taxon>
        <taxon>Rhabditina</taxon>
        <taxon>Rhabditomorpha</taxon>
        <taxon>Strongyloidea</taxon>
        <taxon>Ancylostomatidae</taxon>
        <taxon>Bunostominae</taxon>
        <taxon>Necator</taxon>
    </lineage>
</organism>
<gene>
    <name evidence="3" type="ORF">NECAME_01298</name>
</gene>
<reference evidence="4" key="1">
    <citation type="journal article" date="2014" name="Nat. Genet.">
        <title>Genome of the human hookworm Necator americanus.</title>
        <authorList>
            <person name="Tang Y.T."/>
            <person name="Gao X."/>
            <person name="Rosa B.A."/>
            <person name="Abubucker S."/>
            <person name="Hallsworth-Pepin K."/>
            <person name="Martin J."/>
            <person name="Tyagi R."/>
            <person name="Heizer E."/>
            <person name="Zhang X."/>
            <person name="Bhonagiri-Palsikar V."/>
            <person name="Minx P."/>
            <person name="Warren W.C."/>
            <person name="Wang Q."/>
            <person name="Zhan B."/>
            <person name="Hotez P.J."/>
            <person name="Sternberg P.W."/>
            <person name="Dougall A."/>
            <person name="Gaze S.T."/>
            <person name="Mulvenna J."/>
            <person name="Sotillo J."/>
            <person name="Ranganathan S."/>
            <person name="Rabelo E.M."/>
            <person name="Wilson R.K."/>
            <person name="Felgner P.L."/>
            <person name="Bethony J."/>
            <person name="Hawdon J.M."/>
            <person name="Gasser R.B."/>
            <person name="Loukas A."/>
            <person name="Mitreva M."/>
        </authorList>
    </citation>
    <scope>NUCLEOTIDE SEQUENCE [LARGE SCALE GENOMIC DNA]</scope>
</reference>
<accession>W2TZN0</accession>
<evidence type="ECO:0000313" key="4">
    <source>
        <dbReference type="Proteomes" id="UP000053676"/>
    </source>
</evidence>
<dbReference type="GeneID" id="25341342"/>
<dbReference type="AlphaFoldDB" id="W2TZN0"/>